<reference evidence="3 4" key="1">
    <citation type="journal article" date="2016" name="Nat. Commun.">
        <title>Thousands of microbial genomes shed light on interconnected biogeochemical processes in an aquifer system.</title>
        <authorList>
            <person name="Anantharaman K."/>
            <person name="Brown C.T."/>
            <person name="Hug L.A."/>
            <person name="Sharon I."/>
            <person name="Castelle C.J."/>
            <person name="Probst A.J."/>
            <person name="Thomas B.C."/>
            <person name="Singh A."/>
            <person name="Wilkins M.J."/>
            <person name="Karaoz U."/>
            <person name="Brodie E.L."/>
            <person name="Williams K.H."/>
            <person name="Hubbard S.S."/>
            <person name="Banfield J.F."/>
        </authorList>
    </citation>
    <scope>NUCLEOTIDE SEQUENCE [LARGE SCALE GENOMIC DNA]</scope>
</reference>
<evidence type="ECO:0000259" key="2">
    <source>
        <dbReference type="Pfam" id="PF11141"/>
    </source>
</evidence>
<feature type="transmembrane region" description="Helical" evidence="1">
    <location>
        <begin position="133"/>
        <end position="152"/>
    </location>
</feature>
<dbReference type="Proteomes" id="UP000179047">
    <property type="component" value="Unassembled WGS sequence"/>
</dbReference>
<accession>A0A1F8GWV5</accession>
<feature type="transmembrane region" description="Helical" evidence="1">
    <location>
        <begin position="164"/>
        <end position="183"/>
    </location>
</feature>
<keyword evidence="1" id="KW-0812">Transmembrane</keyword>
<feature type="domain" description="DUF2914" evidence="2">
    <location>
        <begin position="281"/>
        <end position="348"/>
    </location>
</feature>
<dbReference type="InterPro" id="IPR022606">
    <property type="entry name" value="DUF2914"/>
</dbReference>
<sequence length="363" mass="41593">MAILWSNAREKLERYARHAASFSLIGGFIFDYFTLWRIDLWAEDLIFIVYLCAGALCITYLTMHEAGIVKGKWPNHFHAFCLLTMQFIFGGLFGRFFIFYSRSGALATSWPFLLFLAALIIGNERFRKHYTIFTYRMSVFFVALFSFAIFYVPILADEISVRMFVASGGISLIIMVFFSWGLFRALRFAGRVRPILLVASIGSIFIAINFMYAFNIIPPLPLSLENGGVYHEVRRSNGEYIGSGEIQPWYARFQLYPQIHIAPGESVFAFSSVFAPTHITTTITHEWQYYNTEKSQWATASTIPFTIVGGRDGGYRGFSYKARTQPGRWRVNIKTERGQLIGRIKFEIVSVESRPQLETKALN</sequence>
<comment type="caution">
    <text evidence="3">The sequence shown here is derived from an EMBL/GenBank/DDBJ whole genome shotgun (WGS) entry which is preliminary data.</text>
</comment>
<dbReference type="Pfam" id="PF11141">
    <property type="entry name" value="DUF2914"/>
    <property type="match status" value="1"/>
</dbReference>
<keyword evidence="1" id="KW-0472">Membrane</keyword>
<name>A0A1F8GWV5_9BACT</name>
<gene>
    <name evidence="3" type="ORF">A3A33_02645</name>
</gene>
<feature type="transmembrane region" description="Helical" evidence="1">
    <location>
        <begin position="75"/>
        <end position="98"/>
    </location>
</feature>
<keyword evidence="1" id="KW-1133">Transmembrane helix</keyword>
<feature type="transmembrane region" description="Helical" evidence="1">
    <location>
        <begin position="195"/>
        <end position="214"/>
    </location>
</feature>
<proteinExistence type="predicted"/>
<dbReference type="STRING" id="1802701.A3A33_02645"/>
<feature type="transmembrane region" description="Helical" evidence="1">
    <location>
        <begin position="104"/>
        <end position="121"/>
    </location>
</feature>
<dbReference type="AlphaFoldDB" id="A0A1F8GWV5"/>
<feature type="transmembrane region" description="Helical" evidence="1">
    <location>
        <begin position="15"/>
        <end position="33"/>
    </location>
</feature>
<dbReference type="EMBL" id="MGKP01000009">
    <property type="protein sequence ID" value="OGN29136.1"/>
    <property type="molecule type" value="Genomic_DNA"/>
</dbReference>
<evidence type="ECO:0000256" key="1">
    <source>
        <dbReference type="SAM" id="Phobius"/>
    </source>
</evidence>
<feature type="transmembrane region" description="Helical" evidence="1">
    <location>
        <begin position="45"/>
        <end position="63"/>
    </location>
</feature>
<evidence type="ECO:0000313" key="3">
    <source>
        <dbReference type="EMBL" id="OGN29136.1"/>
    </source>
</evidence>
<protein>
    <recommendedName>
        <fullName evidence="2">DUF2914 domain-containing protein</fullName>
    </recommendedName>
</protein>
<organism evidence="3 4">
    <name type="scientific">Candidatus Yanofskybacteria bacterium RIFCSPLOWO2_01_FULL_49_25</name>
    <dbReference type="NCBI Taxonomy" id="1802701"/>
    <lineage>
        <taxon>Bacteria</taxon>
        <taxon>Candidatus Yanofskyibacteriota</taxon>
    </lineage>
</organism>
<evidence type="ECO:0000313" key="4">
    <source>
        <dbReference type="Proteomes" id="UP000179047"/>
    </source>
</evidence>